<dbReference type="InterPro" id="IPR032710">
    <property type="entry name" value="NTF2-like_dom_sf"/>
</dbReference>
<evidence type="ECO:0000313" key="2">
    <source>
        <dbReference type="EMBL" id="CUH99054.1"/>
    </source>
</evidence>
<dbReference type="SUPFAM" id="SSF54427">
    <property type="entry name" value="NTF2-like"/>
    <property type="match status" value="1"/>
</dbReference>
<name>A0A0P1H7B8_9RHOB</name>
<dbReference type="STRING" id="1396826.PHA8399_01170"/>
<gene>
    <name evidence="2" type="ORF">PHA8399_01170</name>
</gene>
<dbReference type="EMBL" id="CYSR01000010">
    <property type="protein sequence ID" value="CUH99054.1"/>
    <property type="molecule type" value="Genomic_DNA"/>
</dbReference>
<proteinExistence type="predicted"/>
<organism evidence="2 3">
    <name type="scientific">Leisingera aquaemixtae</name>
    <dbReference type="NCBI Taxonomy" id="1396826"/>
    <lineage>
        <taxon>Bacteria</taxon>
        <taxon>Pseudomonadati</taxon>
        <taxon>Pseudomonadota</taxon>
        <taxon>Alphaproteobacteria</taxon>
        <taxon>Rhodobacterales</taxon>
        <taxon>Roseobacteraceae</taxon>
        <taxon>Leisingera</taxon>
    </lineage>
</organism>
<sequence>MTESIHILFAAWGDPTPEGRVAKTDAAIGPEFYYSDPSTPAPINGRGAYLDHIAQFSAKMPGAEAKVVAVSEHHGHARATVDFLKDGTRMVRGQYFADLQDGKVVRLIGFTGMGEPA</sequence>
<protein>
    <recommendedName>
        <fullName evidence="1">SnoaL-like domain-containing protein</fullName>
    </recommendedName>
</protein>
<dbReference type="Pfam" id="PF12680">
    <property type="entry name" value="SnoaL_2"/>
    <property type="match status" value="1"/>
</dbReference>
<dbReference type="Gene3D" id="3.10.450.50">
    <property type="match status" value="1"/>
</dbReference>
<dbReference type="AlphaFoldDB" id="A0A0P1H7B8"/>
<accession>A0A0P1H7B8</accession>
<dbReference type="InterPro" id="IPR037401">
    <property type="entry name" value="SnoaL-like"/>
</dbReference>
<dbReference type="Proteomes" id="UP000051326">
    <property type="component" value="Unassembled WGS sequence"/>
</dbReference>
<dbReference type="RefSeq" id="WP_058285218.1">
    <property type="nucleotide sequence ID" value="NZ_CYSR01000010.1"/>
</dbReference>
<feature type="domain" description="SnoaL-like" evidence="1">
    <location>
        <begin position="18"/>
        <end position="106"/>
    </location>
</feature>
<evidence type="ECO:0000313" key="3">
    <source>
        <dbReference type="Proteomes" id="UP000051326"/>
    </source>
</evidence>
<evidence type="ECO:0000259" key="1">
    <source>
        <dbReference type="Pfam" id="PF12680"/>
    </source>
</evidence>
<reference evidence="2 3" key="1">
    <citation type="submission" date="2015-09" db="EMBL/GenBank/DDBJ databases">
        <authorList>
            <consortium name="Swine Surveillance"/>
        </authorList>
    </citation>
    <scope>NUCLEOTIDE SEQUENCE [LARGE SCALE GENOMIC DNA]</scope>
    <source>
        <strain evidence="2 3">CECT 8399</strain>
    </source>
</reference>